<name>A0ABN9PM86_9DINO</name>
<organism evidence="3 4">
    <name type="scientific">Prorocentrum cordatum</name>
    <dbReference type="NCBI Taxonomy" id="2364126"/>
    <lineage>
        <taxon>Eukaryota</taxon>
        <taxon>Sar</taxon>
        <taxon>Alveolata</taxon>
        <taxon>Dinophyceae</taxon>
        <taxon>Prorocentrales</taxon>
        <taxon>Prorocentraceae</taxon>
        <taxon>Prorocentrum</taxon>
    </lineage>
</organism>
<feature type="region of interest" description="Disordered" evidence="1">
    <location>
        <begin position="97"/>
        <end position="118"/>
    </location>
</feature>
<evidence type="ECO:0000313" key="3">
    <source>
        <dbReference type="EMBL" id="CAK0792600.1"/>
    </source>
</evidence>
<feature type="region of interest" description="Disordered" evidence="1">
    <location>
        <begin position="273"/>
        <end position="331"/>
    </location>
</feature>
<sequence length="1358" mass="146781">MQHGVVDSQAVFQQRLEELGLSDLFQRFVNLGWASHGNFALGMSSGPGGVVEDTRFEAAIVRPLFEIGPEDPLPPRTAAVRRLFFESHALSVSELRHRKERTDQDAPRKVPQAEREARKETLWKRLDPGLKMEGELDPSNVLVDRFVQTVEDNTLQWVPWEGASKRDQELTTQPGRKKWLPDVQACSALKVSWAFQRRGLAMELAGLMTFEGHEFLRNKLFSALTREVPDDRCELPTLDTPQRGQGGVPTDSHIQKILDSVEANMLLMPLARAGAGSKRKPEAVGAGAGRGHHQGDDNASKRRKGGKGGALPPPPPAAEPRKGNNRNKKWTPAMPKELLDQGGAPMVPDNQTPICHGCNSGRCREQVRNGRCPRGVHVRCKKGCRGDHPISDEAAALRPDDVYVGWGCSRLSANRSFLANPFKISKEMPREAAIDKFAEYFYNSDEMLRRLPELGGKRLVCHCATWCRCHADALIEAHPAWADSVGGVERRGGAAVSSAAGNPASGADRDRSNNQFKFVEVSAGSAKLSNEMMRHGCTVFSIDWANNRHRPAAPTLKLDLTIRAGRQTLHRIFGDPDVEAARFAPPGETFCRAKETPIPMRLRKESRPAPRPVRDGRNPLGTPSLSTADAAKVAKDNQLAEVAAESAATLRVGGNLRAIGGPASSWLLKRPSPERPAVLPGAHEVIIQQCMCGGTRDESTEIPTGSRWLADATRATCDRSHARSSRGSCFRSRWGAASVAERERPGIVRSVVANVFDEGLCHLASKHNEALSAKRGAVEDGRNLGPGAGATPRSLPAHPPRVPIGRQRSKLGHDVAPELKISIPASGPTEDDVRLREPIAHALELHDGAVAPAGPVLFRSAKRLAGGRGGLNSGVPRAPREFLDLALLAEHPFDAPPAVDGDAAAAVFELSTAPLGNIKAMLDATKAQRQGQSAFPHDAERRLREQMRPRVQCVLGGKSALVFKLMLQSLGRADAGRASRATRRPAPGSSGTSAAAGPPPKPPDKGEEGRPKLRLRGRAPAVRAPFEAAAADQRRAADRRIDAEDVTWILQSGRALRGRRLWKDDVLVGECFDFEEACKQLAVAPVDSDCAVLACAGPQRPGEALYFVARALPFGAQASVQGVSRAAAALEICAIRSCSAPITNDLDDFPLAVPRVIAEWMEEAPRACTGALGWRLKEAGAHKFAVRFPALGVFFDLGHAMTRGELAASIAAQRRGPFAELMQDVLRTRCPPAAETARLAGMRQFALSQIFGRCGAAGLRHFQRRAGGEAPGRGVGGVLDGVLRWWLEYLAAAEPRSLIGQLEILPMLAARIKWASVFEKHPGRSALGFVDDDSARFGLIKGCSPSRAGAWLLGEFAR</sequence>
<evidence type="ECO:0000313" key="4">
    <source>
        <dbReference type="Proteomes" id="UP001189429"/>
    </source>
</evidence>
<feature type="compositionally biased region" description="Basic and acidic residues" evidence="1">
    <location>
        <begin position="1002"/>
        <end position="1011"/>
    </location>
</feature>
<reference evidence="3" key="1">
    <citation type="submission" date="2023-10" db="EMBL/GenBank/DDBJ databases">
        <authorList>
            <person name="Chen Y."/>
            <person name="Shah S."/>
            <person name="Dougan E. K."/>
            <person name="Thang M."/>
            <person name="Chan C."/>
        </authorList>
    </citation>
    <scope>NUCLEOTIDE SEQUENCE [LARGE SCALE GENOMIC DNA]</scope>
</reference>
<feature type="compositionally biased region" description="Low complexity" evidence="1">
    <location>
        <begin position="985"/>
        <end position="996"/>
    </location>
</feature>
<proteinExistence type="predicted"/>
<evidence type="ECO:0000259" key="2">
    <source>
        <dbReference type="Pfam" id="PF14216"/>
    </source>
</evidence>
<protein>
    <recommendedName>
        <fullName evidence="2">DUF4326 domain-containing protein</fullName>
    </recommendedName>
</protein>
<feature type="region of interest" description="Disordered" evidence="1">
    <location>
        <begin position="604"/>
        <end position="625"/>
    </location>
</feature>
<dbReference type="EMBL" id="CAUYUJ010000796">
    <property type="protein sequence ID" value="CAK0792600.1"/>
    <property type="molecule type" value="Genomic_DNA"/>
</dbReference>
<dbReference type="Proteomes" id="UP001189429">
    <property type="component" value="Unassembled WGS sequence"/>
</dbReference>
<feature type="domain" description="DUF4326" evidence="2">
    <location>
        <begin position="398"/>
        <end position="476"/>
    </location>
</feature>
<dbReference type="Pfam" id="PF14216">
    <property type="entry name" value="DUF4326"/>
    <property type="match status" value="1"/>
</dbReference>
<dbReference type="InterPro" id="IPR025475">
    <property type="entry name" value="DUF4326"/>
</dbReference>
<comment type="caution">
    <text evidence="3">The sequence shown here is derived from an EMBL/GenBank/DDBJ whole genome shotgun (WGS) entry which is preliminary data.</text>
</comment>
<feature type="compositionally biased region" description="Basic and acidic residues" evidence="1">
    <location>
        <begin position="604"/>
        <end position="617"/>
    </location>
</feature>
<keyword evidence="4" id="KW-1185">Reference proteome</keyword>
<gene>
    <name evidence="3" type="ORF">PCOR1329_LOCUS3133</name>
</gene>
<accession>A0ABN9PM86</accession>
<evidence type="ECO:0000256" key="1">
    <source>
        <dbReference type="SAM" id="MobiDB-lite"/>
    </source>
</evidence>
<feature type="region of interest" description="Disordered" evidence="1">
    <location>
        <begin position="974"/>
        <end position="1018"/>
    </location>
</feature>
<feature type="region of interest" description="Disordered" evidence="1">
    <location>
        <begin position="775"/>
        <end position="802"/>
    </location>
</feature>